<evidence type="ECO:0000256" key="1">
    <source>
        <dbReference type="ARBA" id="ARBA00004141"/>
    </source>
</evidence>
<keyword evidence="5" id="KW-0067">ATP-binding</keyword>
<dbReference type="InterPro" id="IPR001757">
    <property type="entry name" value="P_typ_ATPase"/>
</dbReference>
<organism evidence="12 13">
    <name type="scientific">Schistosoma margrebowiei</name>
    <dbReference type="NCBI Taxonomy" id="48269"/>
    <lineage>
        <taxon>Eukaryota</taxon>
        <taxon>Metazoa</taxon>
        <taxon>Spiralia</taxon>
        <taxon>Lophotrochozoa</taxon>
        <taxon>Platyhelminthes</taxon>
        <taxon>Trematoda</taxon>
        <taxon>Digenea</taxon>
        <taxon>Strigeidida</taxon>
        <taxon>Schistosomatoidea</taxon>
        <taxon>Schistosomatidae</taxon>
        <taxon>Schistosoma</taxon>
    </lineage>
</organism>
<gene>
    <name evidence="12" type="ORF">SMRZ_LOCUS6037</name>
</gene>
<dbReference type="EC" id="7.2.2.10" evidence="2"/>
<accession>A0A3P7YWB4</accession>
<feature type="domain" description="P-type ATPase A" evidence="11">
    <location>
        <begin position="44"/>
        <end position="159"/>
    </location>
</feature>
<keyword evidence="6" id="KW-0460">Magnesium</keyword>
<keyword evidence="8 10" id="KW-1133">Transmembrane helix</keyword>
<dbReference type="InterPro" id="IPR008250">
    <property type="entry name" value="ATPase_P-typ_transduc_dom_A_sf"/>
</dbReference>
<evidence type="ECO:0000256" key="3">
    <source>
        <dbReference type="ARBA" id="ARBA00022692"/>
    </source>
</evidence>
<keyword evidence="9 10" id="KW-0472">Membrane</keyword>
<keyword evidence="13" id="KW-1185">Reference proteome</keyword>
<dbReference type="SUPFAM" id="SSF81653">
    <property type="entry name" value="Calcium ATPase, transduction domain A"/>
    <property type="match status" value="1"/>
</dbReference>
<keyword evidence="7" id="KW-1278">Translocase</keyword>
<evidence type="ECO:0000256" key="8">
    <source>
        <dbReference type="ARBA" id="ARBA00022989"/>
    </source>
</evidence>
<evidence type="ECO:0000256" key="7">
    <source>
        <dbReference type="ARBA" id="ARBA00022967"/>
    </source>
</evidence>
<dbReference type="EMBL" id="UZAI01002186">
    <property type="protein sequence ID" value="VDO69103.1"/>
    <property type="molecule type" value="Genomic_DNA"/>
</dbReference>
<dbReference type="GO" id="GO:0005524">
    <property type="term" value="F:ATP binding"/>
    <property type="evidence" value="ECO:0007669"/>
    <property type="project" value="UniProtKB-KW"/>
</dbReference>
<dbReference type="InterPro" id="IPR023298">
    <property type="entry name" value="ATPase_P-typ_TM_dom_sf"/>
</dbReference>
<evidence type="ECO:0000313" key="12">
    <source>
        <dbReference type="EMBL" id="VDO69103.1"/>
    </source>
</evidence>
<dbReference type="FunFam" id="1.20.1110.10:FF:000065">
    <property type="entry name" value="Sarcoplasmic/endoplasmic reticulum calcium ATPase 1"/>
    <property type="match status" value="1"/>
</dbReference>
<dbReference type="PANTHER" id="PTHR42861">
    <property type="entry name" value="CALCIUM-TRANSPORTING ATPASE"/>
    <property type="match status" value="1"/>
</dbReference>
<dbReference type="AlphaFoldDB" id="A0A3P7YWB4"/>
<proteinExistence type="predicted"/>
<sequence length="508" mass="55857">MAWFEDSEDATTAFVEPVVIMLILIVNAIVGVWQSAIEALKEYESDTAKVIRQGYQGVQSVKARELVPGDIVEVAVGDRVPADIRIVKILSTTLLIDQSILTGESVSVSKHSDPISQARAVNQDKKNMLFSGTNVASGKCVGVVVGTGLSTEIGKIRDQIMHTEQDKTPLGQKIDEFGTQLSKVITLICIAVWCINIGHFNDPVHGGSWLRGAVYYFKIAVALAVAAIPEGLPAVITTCLALGTRRMARKNAIVRSLPSVETLGCTTVICSDKTGTLTTNQMTVCRMFTFGNESRIGDASQLKFDEFEITGSKYAPEGNVHHEGRKIDCSEYPCLVELAQICSLCNDSSVEYSESRHAYEKVGEATETALVCLVEKMNVTKVSKSNLTNHQLAMGAPESILDRCTHVRTTGGKLLLTSELKGEVLRKIATYATGRETLRCLALATRDEPPSYSHFDLKDPKNFKDYEVSYVCYFSLHVDPQIVILFLFFTIISCIVLDVRRFKIEQRL</sequence>
<evidence type="ECO:0000256" key="10">
    <source>
        <dbReference type="SAM" id="Phobius"/>
    </source>
</evidence>
<dbReference type="GO" id="GO:0005388">
    <property type="term" value="F:P-type calcium transporter activity"/>
    <property type="evidence" value="ECO:0007669"/>
    <property type="project" value="UniProtKB-EC"/>
</dbReference>
<dbReference type="PRINTS" id="PR00119">
    <property type="entry name" value="CATATPASE"/>
</dbReference>
<protein>
    <recommendedName>
        <fullName evidence="2">P-type Ca(2+) transporter</fullName>
        <ecNumber evidence="2">7.2.2.10</ecNumber>
    </recommendedName>
</protein>
<evidence type="ECO:0000313" key="13">
    <source>
        <dbReference type="Proteomes" id="UP000277204"/>
    </source>
</evidence>
<reference evidence="12 13" key="1">
    <citation type="submission" date="2018-11" db="EMBL/GenBank/DDBJ databases">
        <authorList>
            <consortium name="Pathogen Informatics"/>
        </authorList>
    </citation>
    <scope>NUCLEOTIDE SEQUENCE [LARGE SCALE GENOMIC DNA]</scope>
    <source>
        <strain evidence="12 13">Zambia</strain>
    </source>
</reference>
<dbReference type="InterPro" id="IPR059000">
    <property type="entry name" value="ATPase_P-type_domA"/>
</dbReference>
<keyword evidence="3 10" id="KW-0812">Transmembrane</keyword>
<name>A0A3P7YWB4_9TREM</name>
<evidence type="ECO:0000256" key="4">
    <source>
        <dbReference type="ARBA" id="ARBA00022741"/>
    </source>
</evidence>
<evidence type="ECO:0000259" key="11">
    <source>
        <dbReference type="Pfam" id="PF00122"/>
    </source>
</evidence>
<dbReference type="NCBIfam" id="TIGR01494">
    <property type="entry name" value="ATPase_P-type"/>
    <property type="match status" value="1"/>
</dbReference>
<dbReference type="GO" id="GO:0016020">
    <property type="term" value="C:membrane"/>
    <property type="evidence" value="ECO:0007669"/>
    <property type="project" value="UniProtKB-SubCell"/>
</dbReference>
<dbReference type="Proteomes" id="UP000277204">
    <property type="component" value="Unassembled WGS sequence"/>
</dbReference>
<comment type="subcellular location">
    <subcellularLocation>
        <location evidence="1">Membrane</location>
        <topology evidence="1">Multi-pass membrane protein</topology>
    </subcellularLocation>
</comment>
<keyword evidence="4" id="KW-0547">Nucleotide-binding</keyword>
<dbReference type="GO" id="GO:0016887">
    <property type="term" value="F:ATP hydrolysis activity"/>
    <property type="evidence" value="ECO:0007669"/>
    <property type="project" value="InterPro"/>
</dbReference>
<dbReference type="Gene3D" id="1.20.1110.10">
    <property type="entry name" value="Calcium-transporting ATPase, transmembrane domain"/>
    <property type="match status" value="1"/>
</dbReference>
<feature type="transmembrane region" description="Helical" evidence="10">
    <location>
        <begin position="12"/>
        <end position="33"/>
    </location>
</feature>
<dbReference type="Pfam" id="PF13246">
    <property type="entry name" value="Cation_ATPase"/>
    <property type="match status" value="1"/>
</dbReference>
<feature type="transmembrane region" description="Helical" evidence="10">
    <location>
        <begin position="482"/>
        <end position="499"/>
    </location>
</feature>
<dbReference type="Gene3D" id="2.70.150.10">
    <property type="entry name" value="Calcium-transporting ATPase, cytoplasmic transduction domain A"/>
    <property type="match status" value="1"/>
</dbReference>
<dbReference type="InterPro" id="IPR018303">
    <property type="entry name" value="ATPase_P-typ_P_site"/>
</dbReference>
<dbReference type="Pfam" id="PF00122">
    <property type="entry name" value="E1-E2_ATPase"/>
    <property type="match status" value="1"/>
</dbReference>
<evidence type="ECO:0000256" key="9">
    <source>
        <dbReference type="ARBA" id="ARBA00023136"/>
    </source>
</evidence>
<dbReference type="PRINTS" id="PR00121">
    <property type="entry name" value="NAKATPASE"/>
</dbReference>
<dbReference type="SUPFAM" id="SSF81660">
    <property type="entry name" value="Metal cation-transporting ATPase, ATP-binding domain N"/>
    <property type="match status" value="1"/>
</dbReference>
<evidence type="ECO:0000256" key="5">
    <source>
        <dbReference type="ARBA" id="ARBA00022840"/>
    </source>
</evidence>
<dbReference type="InterPro" id="IPR023299">
    <property type="entry name" value="ATPase_P-typ_cyto_dom_N"/>
</dbReference>
<dbReference type="PROSITE" id="PS00154">
    <property type="entry name" value="ATPASE_E1_E2"/>
    <property type="match status" value="1"/>
</dbReference>
<evidence type="ECO:0000256" key="2">
    <source>
        <dbReference type="ARBA" id="ARBA00012790"/>
    </source>
</evidence>
<dbReference type="SUPFAM" id="SSF81665">
    <property type="entry name" value="Calcium ATPase, transmembrane domain M"/>
    <property type="match status" value="1"/>
</dbReference>
<dbReference type="FunFam" id="2.70.150.10:FF:000055">
    <property type="entry name" value="Calcium-transporting ATPase"/>
    <property type="match status" value="1"/>
</dbReference>
<evidence type="ECO:0000256" key="6">
    <source>
        <dbReference type="ARBA" id="ARBA00022842"/>
    </source>
</evidence>
<dbReference type="Gene3D" id="3.40.1110.10">
    <property type="entry name" value="Calcium-transporting ATPase, cytoplasmic domain N"/>
    <property type="match status" value="1"/>
</dbReference>